<organism evidence="7">
    <name type="scientific">Drosophila grimshawi</name>
    <name type="common">Hawaiian fruit fly</name>
    <name type="synonym">Idiomyia grimshawi</name>
    <dbReference type="NCBI Taxonomy" id="7222"/>
    <lineage>
        <taxon>Eukaryota</taxon>
        <taxon>Metazoa</taxon>
        <taxon>Ecdysozoa</taxon>
        <taxon>Arthropoda</taxon>
        <taxon>Hexapoda</taxon>
        <taxon>Insecta</taxon>
        <taxon>Pterygota</taxon>
        <taxon>Neoptera</taxon>
        <taxon>Endopterygota</taxon>
        <taxon>Diptera</taxon>
        <taxon>Brachycera</taxon>
        <taxon>Muscomorpha</taxon>
        <taxon>Ephydroidea</taxon>
        <taxon>Drosophilidae</taxon>
        <taxon>Drosophila</taxon>
        <taxon>Hawaiian Drosophila</taxon>
    </lineage>
</organism>
<evidence type="ECO:0000256" key="1">
    <source>
        <dbReference type="ARBA" id="ARBA00004613"/>
    </source>
</evidence>
<proteinExistence type="inferred from homology"/>
<protein>
    <submittedName>
        <fullName evidence="6">GH23017</fullName>
    </submittedName>
</protein>
<dbReference type="GO" id="GO:0005615">
    <property type="term" value="C:extracellular space"/>
    <property type="evidence" value="ECO:0007669"/>
    <property type="project" value="TreeGrafter"/>
</dbReference>
<keyword evidence="7" id="KW-1185">Reference proteome</keyword>
<dbReference type="AlphaFoldDB" id="B4JWD3"/>
<accession>B4JWD3</accession>
<keyword evidence="3" id="KW-0964">Secreted</keyword>
<dbReference type="KEGG" id="dgr:6569041"/>
<evidence type="ECO:0000313" key="6">
    <source>
        <dbReference type="EMBL" id="EDV98271.1"/>
    </source>
</evidence>
<evidence type="ECO:0000256" key="4">
    <source>
        <dbReference type="ARBA" id="ARBA00022729"/>
    </source>
</evidence>
<dbReference type="PANTHER" id="PTHR11857">
    <property type="entry name" value="ODORANT BINDING PROTEIN-RELATED"/>
    <property type="match status" value="1"/>
</dbReference>
<evidence type="ECO:0000256" key="5">
    <source>
        <dbReference type="SAM" id="SignalP"/>
    </source>
</evidence>
<dbReference type="GO" id="GO:0007608">
    <property type="term" value="P:sensory perception of smell"/>
    <property type="evidence" value="ECO:0007669"/>
    <property type="project" value="TreeGrafter"/>
</dbReference>
<dbReference type="HOGENOM" id="CLU_107288_3_1_1"/>
<reference evidence="6 7" key="1">
    <citation type="journal article" date="2007" name="Nature">
        <title>Evolution of genes and genomes on the Drosophila phylogeny.</title>
        <authorList>
            <consortium name="Drosophila 12 Genomes Consortium"/>
            <person name="Clark A.G."/>
            <person name="Eisen M.B."/>
            <person name="Smith D.R."/>
            <person name="Bergman C.M."/>
            <person name="Oliver B."/>
            <person name="Markow T.A."/>
            <person name="Kaufman T.C."/>
            <person name="Kellis M."/>
            <person name="Gelbart W."/>
            <person name="Iyer V.N."/>
            <person name="Pollard D.A."/>
            <person name="Sackton T.B."/>
            <person name="Larracuente A.M."/>
            <person name="Singh N.D."/>
            <person name="Abad J.P."/>
            <person name="Abt D.N."/>
            <person name="Adryan B."/>
            <person name="Aguade M."/>
            <person name="Akashi H."/>
            <person name="Anderson W.W."/>
            <person name="Aquadro C.F."/>
            <person name="Ardell D.H."/>
            <person name="Arguello R."/>
            <person name="Artieri C.G."/>
            <person name="Barbash D.A."/>
            <person name="Barker D."/>
            <person name="Barsanti P."/>
            <person name="Batterham P."/>
            <person name="Batzoglou S."/>
            <person name="Begun D."/>
            <person name="Bhutkar A."/>
            <person name="Blanco E."/>
            <person name="Bosak S.A."/>
            <person name="Bradley R.K."/>
            <person name="Brand A.D."/>
            <person name="Brent M.R."/>
            <person name="Brooks A.N."/>
            <person name="Brown R.H."/>
            <person name="Butlin R.K."/>
            <person name="Caggese C."/>
            <person name="Calvi B.R."/>
            <person name="Bernardo de Carvalho A."/>
            <person name="Caspi A."/>
            <person name="Castrezana S."/>
            <person name="Celniker S.E."/>
            <person name="Chang J.L."/>
            <person name="Chapple C."/>
            <person name="Chatterji S."/>
            <person name="Chinwalla A."/>
            <person name="Civetta A."/>
            <person name="Clifton S.W."/>
            <person name="Comeron J.M."/>
            <person name="Costello J.C."/>
            <person name="Coyne J.A."/>
            <person name="Daub J."/>
            <person name="David R.G."/>
            <person name="Delcher A.L."/>
            <person name="Delehaunty K."/>
            <person name="Do C.B."/>
            <person name="Ebling H."/>
            <person name="Edwards K."/>
            <person name="Eickbush T."/>
            <person name="Evans J.D."/>
            <person name="Filipski A."/>
            <person name="Findeiss S."/>
            <person name="Freyhult E."/>
            <person name="Fulton L."/>
            <person name="Fulton R."/>
            <person name="Garcia A.C."/>
            <person name="Gardiner A."/>
            <person name="Garfield D.A."/>
            <person name="Garvin B.E."/>
            <person name="Gibson G."/>
            <person name="Gilbert D."/>
            <person name="Gnerre S."/>
            <person name="Godfrey J."/>
            <person name="Good R."/>
            <person name="Gotea V."/>
            <person name="Gravely B."/>
            <person name="Greenberg A.J."/>
            <person name="Griffiths-Jones S."/>
            <person name="Gross S."/>
            <person name="Guigo R."/>
            <person name="Gustafson E.A."/>
            <person name="Haerty W."/>
            <person name="Hahn M.W."/>
            <person name="Halligan D.L."/>
            <person name="Halpern A.L."/>
            <person name="Halter G.M."/>
            <person name="Han M.V."/>
            <person name="Heger A."/>
            <person name="Hillier L."/>
            <person name="Hinrichs A.S."/>
            <person name="Holmes I."/>
            <person name="Hoskins R.A."/>
            <person name="Hubisz M.J."/>
            <person name="Hultmark D."/>
            <person name="Huntley M.A."/>
            <person name="Jaffe D.B."/>
            <person name="Jagadeeshan S."/>
            <person name="Jeck W.R."/>
            <person name="Johnson J."/>
            <person name="Jones C.D."/>
            <person name="Jordan W.C."/>
            <person name="Karpen G.H."/>
            <person name="Kataoka E."/>
            <person name="Keightley P.D."/>
            <person name="Kheradpour P."/>
            <person name="Kirkness E.F."/>
            <person name="Koerich L.B."/>
            <person name="Kristiansen K."/>
            <person name="Kudrna D."/>
            <person name="Kulathinal R.J."/>
            <person name="Kumar S."/>
            <person name="Kwok R."/>
            <person name="Lander E."/>
            <person name="Langley C.H."/>
            <person name="Lapoint R."/>
            <person name="Lazzaro B.P."/>
            <person name="Lee S.J."/>
            <person name="Levesque L."/>
            <person name="Li R."/>
            <person name="Lin C.F."/>
            <person name="Lin M.F."/>
            <person name="Lindblad-Toh K."/>
            <person name="Llopart A."/>
            <person name="Long M."/>
            <person name="Low L."/>
            <person name="Lozovsky E."/>
            <person name="Lu J."/>
            <person name="Luo M."/>
            <person name="Machado C.A."/>
            <person name="Makalowski W."/>
            <person name="Marzo M."/>
            <person name="Matsuda M."/>
            <person name="Matzkin L."/>
            <person name="McAllister B."/>
            <person name="McBride C.S."/>
            <person name="McKernan B."/>
            <person name="McKernan K."/>
            <person name="Mendez-Lago M."/>
            <person name="Minx P."/>
            <person name="Mollenhauer M.U."/>
            <person name="Montooth K."/>
            <person name="Mount S.M."/>
            <person name="Mu X."/>
            <person name="Myers E."/>
            <person name="Negre B."/>
            <person name="Newfeld S."/>
            <person name="Nielsen R."/>
            <person name="Noor M.A."/>
            <person name="O'Grady P."/>
            <person name="Pachter L."/>
            <person name="Papaceit M."/>
            <person name="Parisi M.J."/>
            <person name="Parisi M."/>
            <person name="Parts L."/>
            <person name="Pedersen J.S."/>
            <person name="Pesole G."/>
            <person name="Phillippy A.M."/>
            <person name="Ponting C.P."/>
            <person name="Pop M."/>
            <person name="Porcelli D."/>
            <person name="Powell J.R."/>
            <person name="Prohaska S."/>
            <person name="Pruitt K."/>
            <person name="Puig M."/>
            <person name="Quesneville H."/>
            <person name="Ram K.R."/>
            <person name="Rand D."/>
            <person name="Rasmussen M.D."/>
            <person name="Reed L.K."/>
            <person name="Reenan R."/>
            <person name="Reily A."/>
            <person name="Remington K.A."/>
            <person name="Rieger T.T."/>
            <person name="Ritchie M.G."/>
            <person name="Robin C."/>
            <person name="Rogers Y.H."/>
            <person name="Rohde C."/>
            <person name="Rozas J."/>
            <person name="Rubenfield M.J."/>
            <person name="Ruiz A."/>
            <person name="Russo S."/>
            <person name="Salzberg S.L."/>
            <person name="Sanchez-Gracia A."/>
            <person name="Saranga D.J."/>
            <person name="Sato H."/>
            <person name="Schaeffer S.W."/>
            <person name="Schatz M.C."/>
            <person name="Schlenke T."/>
            <person name="Schwartz R."/>
            <person name="Segarra C."/>
            <person name="Singh R.S."/>
            <person name="Sirot L."/>
            <person name="Sirota M."/>
            <person name="Sisneros N.B."/>
            <person name="Smith C.D."/>
            <person name="Smith T.F."/>
            <person name="Spieth J."/>
            <person name="Stage D.E."/>
            <person name="Stark A."/>
            <person name="Stephan W."/>
            <person name="Strausberg R.L."/>
            <person name="Strempel S."/>
            <person name="Sturgill D."/>
            <person name="Sutton G."/>
            <person name="Sutton G.G."/>
            <person name="Tao W."/>
            <person name="Teichmann S."/>
            <person name="Tobari Y.N."/>
            <person name="Tomimura Y."/>
            <person name="Tsolas J.M."/>
            <person name="Valente V.L."/>
            <person name="Venter E."/>
            <person name="Venter J.C."/>
            <person name="Vicario S."/>
            <person name="Vieira F.G."/>
            <person name="Vilella A.J."/>
            <person name="Villasante A."/>
            <person name="Walenz B."/>
            <person name="Wang J."/>
            <person name="Wasserman M."/>
            <person name="Watts T."/>
            <person name="Wilson D."/>
            <person name="Wilson R.K."/>
            <person name="Wing R.A."/>
            <person name="Wolfner M.F."/>
            <person name="Wong A."/>
            <person name="Wong G.K."/>
            <person name="Wu C.I."/>
            <person name="Wu G."/>
            <person name="Yamamoto D."/>
            <person name="Yang H.P."/>
            <person name="Yang S.P."/>
            <person name="Yorke J.A."/>
            <person name="Yoshida K."/>
            <person name="Zdobnov E."/>
            <person name="Zhang P."/>
            <person name="Zhang Y."/>
            <person name="Zimin A.V."/>
            <person name="Baldwin J."/>
            <person name="Abdouelleil A."/>
            <person name="Abdulkadir J."/>
            <person name="Abebe A."/>
            <person name="Abera B."/>
            <person name="Abreu J."/>
            <person name="Acer S.C."/>
            <person name="Aftuck L."/>
            <person name="Alexander A."/>
            <person name="An P."/>
            <person name="Anderson E."/>
            <person name="Anderson S."/>
            <person name="Arachi H."/>
            <person name="Azer M."/>
            <person name="Bachantsang P."/>
            <person name="Barry A."/>
            <person name="Bayul T."/>
            <person name="Berlin A."/>
            <person name="Bessette D."/>
            <person name="Bloom T."/>
            <person name="Blye J."/>
            <person name="Boguslavskiy L."/>
            <person name="Bonnet C."/>
            <person name="Boukhgalter B."/>
            <person name="Bourzgui I."/>
            <person name="Brown A."/>
            <person name="Cahill P."/>
            <person name="Channer S."/>
            <person name="Cheshatsang Y."/>
            <person name="Chuda L."/>
            <person name="Citroen M."/>
            <person name="Collymore A."/>
            <person name="Cooke P."/>
            <person name="Costello M."/>
            <person name="D'Aco K."/>
            <person name="Daza R."/>
            <person name="De Haan G."/>
            <person name="DeGray S."/>
            <person name="DeMaso C."/>
            <person name="Dhargay N."/>
            <person name="Dooley K."/>
            <person name="Dooley E."/>
            <person name="Doricent M."/>
            <person name="Dorje P."/>
            <person name="Dorjee K."/>
            <person name="Dupes A."/>
            <person name="Elong R."/>
            <person name="Falk J."/>
            <person name="Farina A."/>
            <person name="Faro S."/>
            <person name="Ferguson D."/>
            <person name="Fisher S."/>
            <person name="Foley C.D."/>
            <person name="Franke A."/>
            <person name="Friedrich D."/>
            <person name="Gadbois L."/>
            <person name="Gearin G."/>
            <person name="Gearin C.R."/>
            <person name="Giannoukos G."/>
            <person name="Goode T."/>
            <person name="Graham J."/>
            <person name="Grandbois E."/>
            <person name="Grewal S."/>
            <person name="Gyaltsen K."/>
            <person name="Hafez N."/>
            <person name="Hagos B."/>
            <person name="Hall J."/>
            <person name="Henson C."/>
            <person name="Hollinger A."/>
            <person name="Honan T."/>
            <person name="Huard M.D."/>
            <person name="Hughes L."/>
            <person name="Hurhula B."/>
            <person name="Husby M.E."/>
            <person name="Kamat A."/>
            <person name="Kanga B."/>
            <person name="Kashin S."/>
            <person name="Khazanovich D."/>
            <person name="Kisner P."/>
            <person name="Lance K."/>
            <person name="Lara M."/>
            <person name="Lee W."/>
            <person name="Lennon N."/>
            <person name="Letendre F."/>
            <person name="LeVine R."/>
            <person name="Lipovsky A."/>
            <person name="Liu X."/>
            <person name="Liu J."/>
            <person name="Liu S."/>
            <person name="Lokyitsang T."/>
            <person name="Lokyitsang Y."/>
            <person name="Lubonja R."/>
            <person name="Lui A."/>
            <person name="MacDonald P."/>
            <person name="Magnisalis V."/>
            <person name="Maru K."/>
            <person name="Matthews C."/>
            <person name="McCusker W."/>
            <person name="McDonough S."/>
            <person name="Mehta T."/>
            <person name="Meldrim J."/>
            <person name="Meneus L."/>
            <person name="Mihai O."/>
            <person name="Mihalev A."/>
            <person name="Mihova T."/>
            <person name="Mittelman R."/>
            <person name="Mlenga V."/>
            <person name="Montmayeur A."/>
            <person name="Mulrain L."/>
            <person name="Navidi A."/>
            <person name="Naylor J."/>
            <person name="Negash T."/>
            <person name="Nguyen T."/>
            <person name="Nguyen N."/>
            <person name="Nicol R."/>
            <person name="Norbu C."/>
            <person name="Norbu N."/>
            <person name="Novod N."/>
            <person name="O'Neill B."/>
            <person name="Osman S."/>
            <person name="Markiewicz E."/>
            <person name="Oyono O.L."/>
            <person name="Patti C."/>
            <person name="Phunkhang P."/>
            <person name="Pierre F."/>
            <person name="Priest M."/>
            <person name="Raghuraman S."/>
            <person name="Rege F."/>
            <person name="Reyes R."/>
            <person name="Rise C."/>
            <person name="Rogov P."/>
            <person name="Ross K."/>
            <person name="Ryan E."/>
            <person name="Settipalli S."/>
            <person name="Shea T."/>
            <person name="Sherpa N."/>
            <person name="Shi L."/>
            <person name="Shih D."/>
            <person name="Sparrow T."/>
            <person name="Spaulding J."/>
            <person name="Stalker J."/>
            <person name="Stange-Thomann N."/>
            <person name="Stavropoulos S."/>
            <person name="Stone C."/>
            <person name="Strader C."/>
            <person name="Tesfaye S."/>
            <person name="Thomson T."/>
            <person name="Thoulutsang Y."/>
            <person name="Thoulutsang D."/>
            <person name="Topham K."/>
            <person name="Topping I."/>
            <person name="Tsamla T."/>
            <person name="Vassiliev H."/>
            <person name="Vo A."/>
            <person name="Wangchuk T."/>
            <person name="Wangdi T."/>
            <person name="Weiand M."/>
            <person name="Wilkinson J."/>
            <person name="Wilson A."/>
            <person name="Yadav S."/>
            <person name="Young G."/>
            <person name="Yu Q."/>
            <person name="Zembek L."/>
            <person name="Zhong D."/>
            <person name="Zimmer A."/>
            <person name="Zwirko Z."/>
            <person name="Jaffe D.B."/>
            <person name="Alvarez P."/>
            <person name="Brockman W."/>
            <person name="Butler J."/>
            <person name="Chin C."/>
            <person name="Gnerre S."/>
            <person name="Grabherr M."/>
            <person name="Kleber M."/>
            <person name="Mauceli E."/>
            <person name="MacCallum I."/>
        </authorList>
    </citation>
    <scope>NUCLEOTIDE SEQUENCE [LARGE SCALE GENOMIC DNA]</scope>
    <source>
        <strain evidence="7">Tucson 15287-2541.00</strain>
    </source>
</reference>
<dbReference type="SUPFAM" id="SSF47565">
    <property type="entry name" value="Insect pheromone/odorant-binding proteins"/>
    <property type="match status" value="1"/>
</dbReference>
<dbReference type="PhylomeDB" id="B4JWD3"/>
<keyword evidence="4 5" id="KW-0732">Signal</keyword>
<dbReference type="EMBL" id="CH916375">
    <property type="protein sequence ID" value="EDV98271.1"/>
    <property type="molecule type" value="Genomic_DNA"/>
</dbReference>
<dbReference type="SMR" id="B4JWD3"/>
<dbReference type="PANTHER" id="PTHR11857:SF43">
    <property type="entry name" value="GEO07291P1-RELATED"/>
    <property type="match status" value="1"/>
</dbReference>
<name>B4JWD3_DROGR</name>
<dbReference type="Gene3D" id="1.10.238.20">
    <property type="entry name" value="Pheromone/general odorant binding protein domain"/>
    <property type="match status" value="1"/>
</dbReference>
<dbReference type="eggNOG" id="ENOG502SC5Y">
    <property type="taxonomic scope" value="Eukaryota"/>
</dbReference>
<feature type="signal peptide" evidence="5">
    <location>
        <begin position="1"/>
        <end position="17"/>
    </location>
</feature>
<dbReference type="OrthoDB" id="6601693at2759"/>
<dbReference type="InterPro" id="IPR006170">
    <property type="entry name" value="PBP/GOBP"/>
</dbReference>
<evidence type="ECO:0000313" key="7">
    <source>
        <dbReference type="Proteomes" id="UP000001070"/>
    </source>
</evidence>
<dbReference type="CDD" id="cd23992">
    <property type="entry name" value="PBP_GOBP"/>
    <property type="match status" value="1"/>
</dbReference>
<dbReference type="Pfam" id="PF01395">
    <property type="entry name" value="PBP_GOBP"/>
    <property type="match status" value="1"/>
</dbReference>
<dbReference type="InParanoid" id="B4JWD3"/>
<evidence type="ECO:0000256" key="3">
    <source>
        <dbReference type="ARBA" id="ARBA00022525"/>
    </source>
</evidence>
<comment type="similarity">
    <text evidence="2">Belongs to the PBP/GOBP family.</text>
</comment>
<evidence type="ECO:0000256" key="2">
    <source>
        <dbReference type="ARBA" id="ARBA00008098"/>
    </source>
</evidence>
<dbReference type="InterPro" id="IPR036728">
    <property type="entry name" value="PBP_GOBP_sf"/>
</dbReference>
<dbReference type="OMA" id="TRCFVQC"/>
<feature type="chain" id="PRO_5002813081" evidence="5">
    <location>
        <begin position="18"/>
        <end position="132"/>
    </location>
</feature>
<dbReference type="Proteomes" id="UP000001070">
    <property type="component" value="Unassembled WGS sequence"/>
</dbReference>
<dbReference type="GO" id="GO:0005549">
    <property type="term" value="F:odorant binding"/>
    <property type="evidence" value="ECO:0007669"/>
    <property type="project" value="InterPro"/>
</dbReference>
<dbReference type="GeneID" id="6569041"/>
<sequence length="132" mass="14721">MKFTIVLLLAVFSVALAIELTEEQKTMIRVNVDQCIQEQGITKDQAIALHNDSLENVDDQVKCFANCYLEKFSFIADGQMNKDEVLKITTPLAGADKANAFVTSCEGIKGADKCDTGFQIYQCFKKNRLTLM</sequence>
<dbReference type="FunFam" id="1.10.238.20:FF:000001">
    <property type="entry name" value="General odorant-binding protein lush"/>
    <property type="match status" value="1"/>
</dbReference>
<comment type="subcellular location">
    <subcellularLocation>
        <location evidence="1">Secreted</location>
    </subcellularLocation>
</comment>
<dbReference type="SMART" id="SM00708">
    <property type="entry name" value="PhBP"/>
    <property type="match status" value="1"/>
</dbReference>
<gene>
    <name evidence="6" type="primary">Dgri\GH23017</name>
    <name evidence="6" type="ORF">Dgri_GH23017</name>
    <name evidence="6" type="ORF">GH23017</name>
</gene>